<reference evidence="11" key="4">
    <citation type="submission" date="2025-09" db="UniProtKB">
        <authorList>
            <consortium name="Ensembl"/>
        </authorList>
    </citation>
    <scope>IDENTIFICATION</scope>
</reference>
<dbReference type="FunFam" id="3.30.710.10:FF:000166">
    <property type="entry name" value="BTB/POZ domain-containing protein 8"/>
    <property type="match status" value="1"/>
</dbReference>
<evidence type="ECO:0000313" key="11">
    <source>
        <dbReference type="Ensembl" id="ENSGGOP00000029182.1"/>
    </source>
</evidence>
<sequence>MARCGEGSAAPMVLLGSAGVCSKGLQRKGPCERRRLKATVSEQLSQDLLRLLREEFHTDVTFSVGCTLFKAHKAVLLARVPDFYFHTIGQTSNSLTNQEPIAVENVEALEFRTFLQIIYSSNRNIKNYEEEILRKKIMEIGISQKQLDISFPKCENSSDCSLQKHEIPEDISDRDDDFISNDNYDLEPASELGEDLLKLYVKPCCPDIDIFVDGKRFKAHSVEGQLSLSSMVVFNISHVELNVMMHFIYGGTLDIPDKTNVGYILNMADMYGLEGLKEVAIYILRRDYCNFFQKPVPRTLTSILECLIIAHSVGVESLFADCMKWIVKHFTRFWSERSFANIPPEIQKSCLNMLIQSLVSIT</sequence>
<evidence type="ECO:0000256" key="2">
    <source>
        <dbReference type="ARBA" id="ARBA00022737"/>
    </source>
</evidence>
<dbReference type="Ensembl" id="ENSGGOT00000044392.1">
    <property type="protein sequence ID" value="ENSGGOP00000029182.1"/>
    <property type="gene ID" value="ENSGGOG00000013288.3"/>
</dbReference>
<feature type="domain" description="BTB" evidence="10">
    <location>
        <begin position="58"/>
        <end position="127"/>
    </location>
</feature>
<accession>A0A2I2Y2T2</accession>
<evidence type="ECO:0000256" key="8">
    <source>
        <dbReference type="ARBA" id="ARBA00063994"/>
    </source>
</evidence>
<evidence type="ECO:0000256" key="7">
    <source>
        <dbReference type="ARBA" id="ARBA00058836"/>
    </source>
</evidence>
<dbReference type="Bgee" id="ENSGGOG00000013288">
    <property type="expression patterns" value="Expressed in heart and 5 other cell types or tissues"/>
</dbReference>
<dbReference type="InterPro" id="IPR040121">
    <property type="entry name" value="BTBD8_BTB_POZ_1"/>
</dbReference>
<dbReference type="InterPro" id="IPR011333">
    <property type="entry name" value="SKP1/BTB/POZ_sf"/>
</dbReference>
<evidence type="ECO:0000313" key="12">
    <source>
        <dbReference type="Proteomes" id="UP000001519"/>
    </source>
</evidence>
<keyword evidence="2" id="KW-0677">Repeat</keyword>
<keyword evidence="12" id="KW-1185">Reference proteome</keyword>
<keyword evidence="5" id="KW-0968">Cytoplasmic vesicle</keyword>
<comment type="function">
    <text evidence="7">Involved in clathrin-mediated endocytosis at the synapse. Plays a role in neuronal development and in synaptic vesicle recycling in mature neurons, a process required for normal synaptic transmission.</text>
</comment>
<dbReference type="InterPro" id="IPR043225">
    <property type="entry name" value="BACK_BTBD8"/>
</dbReference>
<keyword evidence="3" id="KW-0770">Synapse</keyword>
<comment type="subunit">
    <text evidence="8">Interacts (via N-terminus) with adapter protein complex AP-2 subunits alpha (AP2A1) and beta (AP2B1).</text>
</comment>
<evidence type="ECO:0000256" key="6">
    <source>
        <dbReference type="ARBA" id="ARBA00034106"/>
    </source>
</evidence>
<evidence type="ECO:0000256" key="9">
    <source>
        <dbReference type="ARBA" id="ARBA00070114"/>
    </source>
</evidence>
<protein>
    <recommendedName>
        <fullName evidence="9">BTB/POZ domain-containing protein 8</fullName>
    </recommendedName>
</protein>
<proteinExistence type="predicted"/>
<keyword evidence="4" id="KW-0966">Cell projection</keyword>
<dbReference type="PANTHER" id="PTHR22427">
    <property type="entry name" value="GH15728P"/>
    <property type="match status" value="1"/>
</dbReference>
<dbReference type="PANTHER" id="PTHR22427:SF2">
    <property type="entry name" value="BTB_POZ DOMAIN-CONTAINING PROTEIN 8"/>
    <property type="match status" value="1"/>
</dbReference>
<dbReference type="InterPro" id="IPR000210">
    <property type="entry name" value="BTB/POZ_dom"/>
</dbReference>
<gene>
    <name evidence="11" type="primary">BTBD8</name>
</gene>
<dbReference type="GeneTree" id="ENSGT00950000182892"/>
<evidence type="ECO:0000256" key="3">
    <source>
        <dbReference type="ARBA" id="ARBA00023018"/>
    </source>
</evidence>
<dbReference type="EMBL" id="CABD030004546">
    <property type="status" value="NOT_ANNOTATED_CDS"/>
    <property type="molecule type" value="Genomic_DNA"/>
</dbReference>
<name>A0A2I2Y2T2_GORGO</name>
<dbReference type="FunFam" id="3.30.710.10:FF:000129">
    <property type="entry name" value="BTB/POZ domain-containing protein 8"/>
    <property type="match status" value="1"/>
</dbReference>
<dbReference type="GO" id="GO:0030136">
    <property type="term" value="C:clathrin-coated vesicle"/>
    <property type="evidence" value="ECO:0007669"/>
    <property type="project" value="UniProtKB-SubCell"/>
</dbReference>
<dbReference type="EMBL" id="CABD030004547">
    <property type="status" value="NOT_ANNOTATED_CDS"/>
    <property type="molecule type" value="Genomic_DNA"/>
</dbReference>
<reference evidence="11 12" key="2">
    <citation type="journal article" date="2012" name="Nature">
        <title>Insights into hominid evolution from the gorilla genome sequence.</title>
        <authorList>
            <person name="Scally A."/>
            <person name="Dutheil J.Y."/>
            <person name="Hillier L.W."/>
            <person name="Jordan G.E."/>
            <person name="Goodhead I."/>
            <person name="Herrero J."/>
            <person name="Hobolth A."/>
            <person name="Lappalainen T."/>
            <person name="Mailund T."/>
            <person name="Marques-Bonet T."/>
            <person name="McCarthy S."/>
            <person name="Montgomery S.H."/>
            <person name="Schwalie P.C."/>
            <person name="Tang Y.A."/>
            <person name="Ward M.C."/>
            <person name="Xue Y."/>
            <person name="Yngvadottir B."/>
            <person name="Alkan C."/>
            <person name="Andersen L.N."/>
            <person name="Ayub Q."/>
            <person name="Ball E.V."/>
            <person name="Beal K."/>
            <person name="Bradley B.J."/>
            <person name="Chen Y."/>
            <person name="Clee C.M."/>
            <person name="Fitzgerald S."/>
            <person name="Graves T.A."/>
            <person name="Gu Y."/>
            <person name="Heath P."/>
            <person name="Heger A."/>
            <person name="Karakoc E."/>
            <person name="Kolb-Kokocinski A."/>
            <person name="Laird G.K."/>
            <person name="Lunter G."/>
            <person name="Meader S."/>
            <person name="Mort M."/>
            <person name="Mullikin J.C."/>
            <person name="Munch K."/>
            <person name="O'Connor T.D."/>
            <person name="Phillips A.D."/>
            <person name="Prado-Martinez J."/>
            <person name="Rogers A.S."/>
            <person name="Sajjadian S."/>
            <person name="Schmidt D."/>
            <person name="Shaw K."/>
            <person name="Simpson J.T."/>
            <person name="Stenson P.D."/>
            <person name="Turner D.J."/>
            <person name="Vigilant L."/>
            <person name="Vilella A.J."/>
            <person name="Whitener W."/>
            <person name="Zhu B."/>
            <person name="Cooper D.N."/>
            <person name="de Jong P."/>
            <person name="Dermitzakis E.T."/>
            <person name="Eichler E.E."/>
            <person name="Flicek P."/>
            <person name="Goldman N."/>
            <person name="Mundy N.I."/>
            <person name="Ning Z."/>
            <person name="Odom D.T."/>
            <person name="Ponting C.P."/>
            <person name="Quail M.A."/>
            <person name="Ryder O.A."/>
            <person name="Searle S.M."/>
            <person name="Warren W.C."/>
            <person name="Wilson R.K."/>
            <person name="Schierup M.H."/>
            <person name="Rogers J."/>
            <person name="Tyler-Smith C."/>
            <person name="Durbin R."/>
        </authorList>
    </citation>
    <scope>NUCLEOTIDE SEQUENCE [LARGE SCALE GENOMIC DNA]</scope>
</reference>
<dbReference type="EMBL" id="CABD030004548">
    <property type="status" value="NOT_ANNOTATED_CDS"/>
    <property type="molecule type" value="Genomic_DNA"/>
</dbReference>
<evidence type="ECO:0000256" key="5">
    <source>
        <dbReference type="ARBA" id="ARBA00023329"/>
    </source>
</evidence>
<dbReference type="CDD" id="cd18285">
    <property type="entry name" value="BTB1_POZ_BTBD8"/>
    <property type="match status" value="1"/>
</dbReference>
<organism evidence="11 12">
    <name type="scientific">Gorilla gorilla gorilla</name>
    <name type="common">Western lowland gorilla</name>
    <dbReference type="NCBI Taxonomy" id="9595"/>
    <lineage>
        <taxon>Eukaryota</taxon>
        <taxon>Metazoa</taxon>
        <taxon>Chordata</taxon>
        <taxon>Craniata</taxon>
        <taxon>Vertebrata</taxon>
        <taxon>Euteleostomi</taxon>
        <taxon>Mammalia</taxon>
        <taxon>Eutheria</taxon>
        <taxon>Euarchontoglires</taxon>
        <taxon>Primates</taxon>
        <taxon>Haplorrhini</taxon>
        <taxon>Catarrhini</taxon>
        <taxon>Hominidae</taxon>
        <taxon>Gorilla</taxon>
    </lineage>
</organism>
<dbReference type="PROSITE" id="PS50097">
    <property type="entry name" value="BTB"/>
    <property type="match status" value="1"/>
</dbReference>
<comment type="subcellular location">
    <subcellularLocation>
        <location evidence="1">Cytoplasmic vesicle</location>
        <location evidence="1">Clathrin-coated vesicle</location>
    </subcellularLocation>
    <subcellularLocation>
        <location evidence="6">Presynapse</location>
    </subcellularLocation>
</comment>
<evidence type="ECO:0000256" key="1">
    <source>
        <dbReference type="ARBA" id="ARBA00004132"/>
    </source>
</evidence>
<dbReference type="Gene3D" id="3.30.710.10">
    <property type="entry name" value="Potassium Channel Kv1.1, Chain A"/>
    <property type="match status" value="2"/>
</dbReference>
<dbReference type="GO" id="GO:0098793">
    <property type="term" value="C:presynapse"/>
    <property type="evidence" value="ECO:0007669"/>
    <property type="project" value="UniProtKB-SubCell"/>
</dbReference>
<dbReference type="CDD" id="cd18490">
    <property type="entry name" value="BACK_BTBD8"/>
    <property type="match status" value="1"/>
</dbReference>
<dbReference type="Proteomes" id="UP000001519">
    <property type="component" value="Chromosome 1"/>
</dbReference>
<dbReference type="SUPFAM" id="SSF54695">
    <property type="entry name" value="POZ domain"/>
    <property type="match status" value="2"/>
</dbReference>
<dbReference type="Pfam" id="PF00651">
    <property type="entry name" value="BTB"/>
    <property type="match status" value="2"/>
</dbReference>
<dbReference type="SMART" id="SM00225">
    <property type="entry name" value="BTB"/>
    <property type="match status" value="2"/>
</dbReference>
<evidence type="ECO:0000259" key="10">
    <source>
        <dbReference type="PROSITE" id="PS50097"/>
    </source>
</evidence>
<reference evidence="12" key="1">
    <citation type="submission" date="2011-05" db="EMBL/GenBank/DDBJ databases">
        <title>Insights into the evolution of the great apes provided by the gorilla genome.</title>
        <authorList>
            <person name="Scally A."/>
        </authorList>
    </citation>
    <scope>NUCLEOTIDE SEQUENCE [LARGE SCALE GENOMIC DNA]</scope>
</reference>
<dbReference type="Pfam" id="PF26017">
    <property type="entry name" value="BACK_BTBD8"/>
    <property type="match status" value="1"/>
</dbReference>
<reference evidence="11" key="3">
    <citation type="submission" date="2025-08" db="UniProtKB">
        <authorList>
            <consortium name="Ensembl"/>
        </authorList>
    </citation>
    <scope>IDENTIFICATION</scope>
</reference>
<dbReference type="AlphaFoldDB" id="A0A2I2Y2T2"/>
<evidence type="ECO:0000256" key="4">
    <source>
        <dbReference type="ARBA" id="ARBA00023273"/>
    </source>
</evidence>